<dbReference type="Pfam" id="PF13794">
    <property type="entry name" value="MiaE_2"/>
    <property type="match status" value="1"/>
</dbReference>
<feature type="domain" description="Ferritin-like" evidence="1">
    <location>
        <begin position="9"/>
        <end position="188"/>
    </location>
</feature>
<name>A0ABS9L887_9MICC</name>
<dbReference type="Proteomes" id="UP001165368">
    <property type="component" value="Unassembled WGS sequence"/>
</dbReference>
<reference evidence="2" key="1">
    <citation type="submission" date="2022-01" db="EMBL/GenBank/DDBJ databases">
        <authorList>
            <person name="Jo J.-H."/>
            <person name="Im W.-T."/>
        </authorList>
    </citation>
    <scope>NUCLEOTIDE SEQUENCE</scope>
    <source>
        <strain evidence="2">I2-34</strain>
    </source>
</reference>
<evidence type="ECO:0000259" key="1">
    <source>
        <dbReference type="Pfam" id="PF13794"/>
    </source>
</evidence>
<proteinExistence type="predicted"/>
<gene>
    <name evidence="2" type="ORF">LVY72_12895</name>
</gene>
<keyword evidence="3" id="KW-1185">Reference proteome</keyword>
<accession>A0ABS9L887</accession>
<dbReference type="RefSeq" id="WP_237821438.1">
    <property type="nucleotide sequence ID" value="NZ_JAKLTQ010000008.1"/>
</dbReference>
<dbReference type="Gene3D" id="1.20.1260.10">
    <property type="match status" value="1"/>
</dbReference>
<dbReference type="EMBL" id="JAKLTQ010000008">
    <property type="protein sequence ID" value="MCG2622798.1"/>
    <property type="molecule type" value="Genomic_DNA"/>
</dbReference>
<dbReference type="InterPro" id="IPR012347">
    <property type="entry name" value="Ferritin-like"/>
</dbReference>
<comment type="caution">
    <text evidence="2">The sequence shown here is derived from an EMBL/GenBank/DDBJ whole genome shotgun (WGS) entry which is preliminary data.</text>
</comment>
<sequence length="222" mass="24478">MGSGPEQEHRQFVIDFYGAMAYGELSAFERFSADARFSPTLHDRITIGKLAAEEFAHFELVSAELADLGADVEAAMEPFQAFVDAFHERTRPADWYEALMKAYVSDAVSGDFYRAVAVSLDPPSRALVSRIKADTGQAEVLRVRLAQALSGDARLASRLALWGRRLVGEALTQAQRVTFEHQFLGALLRRTDPASRKAATDALFARLTGNHSRRMNDLGLTA</sequence>
<dbReference type="CDD" id="cd00657">
    <property type="entry name" value="Ferritin_like"/>
    <property type="match status" value="1"/>
</dbReference>
<evidence type="ECO:0000313" key="3">
    <source>
        <dbReference type="Proteomes" id="UP001165368"/>
    </source>
</evidence>
<protein>
    <submittedName>
        <fullName evidence="2">Ferritin-like domain-containing protein</fullName>
    </submittedName>
</protein>
<dbReference type="InterPro" id="IPR059125">
    <property type="entry name" value="Ferritin_actino"/>
</dbReference>
<evidence type="ECO:0000313" key="2">
    <source>
        <dbReference type="EMBL" id="MCG2622798.1"/>
    </source>
</evidence>
<organism evidence="2 3">
    <name type="scientific">Arthrobacter hankyongi</name>
    <dbReference type="NCBI Taxonomy" id="2904801"/>
    <lineage>
        <taxon>Bacteria</taxon>
        <taxon>Bacillati</taxon>
        <taxon>Actinomycetota</taxon>
        <taxon>Actinomycetes</taxon>
        <taxon>Micrococcales</taxon>
        <taxon>Micrococcaceae</taxon>
        <taxon>Arthrobacter</taxon>
    </lineage>
</organism>